<evidence type="ECO:0000256" key="3">
    <source>
        <dbReference type="ARBA" id="ARBA00022692"/>
    </source>
</evidence>
<evidence type="ECO:0000256" key="7">
    <source>
        <dbReference type="ARBA" id="ARBA00023173"/>
    </source>
</evidence>
<dbReference type="Proteomes" id="UP000218181">
    <property type="component" value="Unassembled WGS sequence"/>
</dbReference>
<dbReference type="EMBL" id="JXJU01000007">
    <property type="protein sequence ID" value="PCR99688.1"/>
    <property type="molecule type" value="Genomic_DNA"/>
</dbReference>
<keyword evidence="8" id="KW-0868">Chloride</keyword>
<proteinExistence type="predicted"/>
<keyword evidence="9" id="KW-0407">Ion channel</keyword>
<feature type="transmembrane region" description="Helical" evidence="10">
    <location>
        <begin position="222"/>
        <end position="242"/>
    </location>
</feature>
<dbReference type="RefSeq" id="WP_096818396.1">
    <property type="nucleotide sequence ID" value="NZ_JXJU01000007.1"/>
</dbReference>
<keyword evidence="7" id="KW-0869">Chloride channel</keyword>
<keyword evidence="3 10" id="KW-0812">Transmembrane</keyword>
<evidence type="ECO:0000313" key="12">
    <source>
        <dbReference type="Proteomes" id="UP000218181"/>
    </source>
</evidence>
<feature type="transmembrane region" description="Helical" evidence="10">
    <location>
        <begin position="390"/>
        <end position="408"/>
    </location>
</feature>
<evidence type="ECO:0000256" key="1">
    <source>
        <dbReference type="ARBA" id="ARBA00004141"/>
    </source>
</evidence>
<accession>A0A2A5RKE3</accession>
<organism evidence="11 12">
    <name type="scientific">Lactococcus fujiensis JCM 16395</name>
    <dbReference type="NCBI Taxonomy" id="1291764"/>
    <lineage>
        <taxon>Bacteria</taxon>
        <taxon>Bacillati</taxon>
        <taxon>Bacillota</taxon>
        <taxon>Bacilli</taxon>
        <taxon>Lactobacillales</taxon>
        <taxon>Streptococcaceae</taxon>
        <taxon>Lactococcus</taxon>
    </lineage>
</organism>
<evidence type="ECO:0000256" key="4">
    <source>
        <dbReference type="ARBA" id="ARBA00022989"/>
    </source>
</evidence>
<evidence type="ECO:0000256" key="10">
    <source>
        <dbReference type="SAM" id="Phobius"/>
    </source>
</evidence>
<feature type="transmembrane region" description="Helical" evidence="10">
    <location>
        <begin position="12"/>
        <end position="34"/>
    </location>
</feature>
<feature type="transmembrane region" description="Helical" evidence="10">
    <location>
        <begin position="301"/>
        <end position="322"/>
    </location>
</feature>
<feature type="transmembrane region" description="Helical" evidence="10">
    <location>
        <begin position="59"/>
        <end position="77"/>
    </location>
</feature>
<dbReference type="Pfam" id="PF00654">
    <property type="entry name" value="Voltage_CLC"/>
    <property type="match status" value="1"/>
</dbReference>
<dbReference type="GO" id="GO:0034707">
    <property type="term" value="C:chloride channel complex"/>
    <property type="evidence" value="ECO:0007669"/>
    <property type="project" value="UniProtKB-KW"/>
</dbReference>
<evidence type="ECO:0000256" key="6">
    <source>
        <dbReference type="ARBA" id="ARBA00023136"/>
    </source>
</evidence>
<keyword evidence="12" id="KW-1185">Reference proteome</keyword>
<evidence type="ECO:0000256" key="2">
    <source>
        <dbReference type="ARBA" id="ARBA00022448"/>
    </source>
</evidence>
<gene>
    <name evidence="11" type="ORF">RT41_GL001801</name>
</gene>
<dbReference type="PANTHER" id="PTHR43427:SF6">
    <property type="entry name" value="CHLORIDE CHANNEL PROTEIN CLC-E"/>
    <property type="match status" value="1"/>
</dbReference>
<dbReference type="PRINTS" id="PR00762">
    <property type="entry name" value="CLCHANNEL"/>
</dbReference>
<feature type="transmembrane region" description="Helical" evidence="10">
    <location>
        <begin position="193"/>
        <end position="210"/>
    </location>
</feature>
<keyword evidence="6 10" id="KW-0472">Membrane</keyword>
<dbReference type="GO" id="GO:0005254">
    <property type="term" value="F:chloride channel activity"/>
    <property type="evidence" value="ECO:0007669"/>
    <property type="project" value="UniProtKB-KW"/>
</dbReference>
<protein>
    <submittedName>
        <fullName evidence="11">Chloride channel protein EriC</fullName>
    </submittedName>
</protein>
<keyword evidence="2" id="KW-0813">Transport</keyword>
<evidence type="ECO:0000313" key="11">
    <source>
        <dbReference type="EMBL" id="PCR99688.1"/>
    </source>
</evidence>
<feature type="transmembrane region" description="Helical" evidence="10">
    <location>
        <begin position="263"/>
        <end position="281"/>
    </location>
</feature>
<keyword evidence="4 10" id="KW-1133">Transmembrane helix</keyword>
<feature type="transmembrane region" description="Helical" evidence="10">
    <location>
        <begin position="334"/>
        <end position="352"/>
    </location>
</feature>
<dbReference type="AlphaFoldDB" id="A0A2A5RKE3"/>
<comment type="caution">
    <text evidence="11">The sequence shown here is derived from an EMBL/GenBank/DDBJ whole genome shotgun (WGS) entry which is preliminary data.</text>
</comment>
<dbReference type="PANTHER" id="PTHR43427">
    <property type="entry name" value="CHLORIDE CHANNEL PROTEIN CLC-E"/>
    <property type="match status" value="1"/>
</dbReference>
<dbReference type="OrthoDB" id="112446at2"/>
<dbReference type="SUPFAM" id="SSF81340">
    <property type="entry name" value="Clc chloride channel"/>
    <property type="match status" value="1"/>
</dbReference>
<evidence type="ECO:0000256" key="9">
    <source>
        <dbReference type="ARBA" id="ARBA00023303"/>
    </source>
</evidence>
<sequence length="420" mass="45489">MNYTKRREIITLILSCLVLGLVVGLSSSFLSLILEFVEKVFLNFEESSARPYASMTDPVHRLISIFIGGLIVAFVWWRIRLKREALVTIPNAIKGKEMPVKSTILHVIAQIFYVGTGGSIGREVAPREAGTMFAQQWQKLMSRFSFFKLAPSDAELLLAAAAGAGFAGVYIAPLTGMFFCIEILLKKATVKTVTVSLSMSIIAMWVGSLFKGFTPYYAIPDLQFSLALTLPALLVGPLSGIMGIYFRKLFKWAEKNQTKDKGILWQLPLVALLTGIVALFFPQVMGNGRGAAQFAMNSANMSLLTSLLLIAILKAILTVLTIRSGASGGTLTPSIALGACLGAVIAILFNWTCFPISVAQVAVIGAAALLSVSQRAPLMASFMMIEVTHLNYTAIIPLGLAVLLAKLTEKLFENKNKKAL</sequence>
<name>A0A2A5RKE3_9LACT</name>
<evidence type="ECO:0000256" key="5">
    <source>
        <dbReference type="ARBA" id="ARBA00023065"/>
    </source>
</evidence>
<dbReference type="Gene3D" id="1.10.3080.10">
    <property type="entry name" value="Clc chloride channel"/>
    <property type="match status" value="1"/>
</dbReference>
<dbReference type="InterPro" id="IPR014743">
    <property type="entry name" value="Cl-channel_core"/>
</dbReference>
<reference evidence="11 12" key="1">
    <citation type="submission" date="2014-12" db="EMBL/GenBank/DDBJ databases">
        <title>Draft genome sequences of 10 type strains of Lactococcus.</title>
        <authorList>
            <person name="Sun Z."/>
            <person name="Zhong Z."/>
            <person name="Liu W."/>
            <person name="Zhang W."/>
            <person name="Zhang H."/>
        </authorList>
    </citation>
    <scope>NUCLEOTIDE SEQUENCE [LARGE SCALE GENOMIC DNA]</scope>
    <source>
        <strain evidence="11 12">JCM 16395</strain>
    </source>
</reference>
<feature type="transmembrane region" description="Helical" evidence="10">
    <location>
        <begin position="156"/>
        <end position="181"/>
    </location>
</feature>
<dbReference type="InterPro" id="IPR050368">
    <property type="entry name" value="ClC-type_chloride_channel"/>
</dbReference>
<evidence type="ECO:0000256" key="8">
    <source>
        <dbReference type="ARBA" id="ARBA00023214"/>
    </source>
</evidence>
<feature type="transmembrane region" description="Helical" evidence="10">
    <location>
        <begin position="98"/>
        <end position="116"/>
    </location>
</feature>
<comment type="subcellular location">
    <subcellularLocation>
        <location evidence="1">Membrane</location>
        <topology evidence="1">Multi-pass membrane protein</topology>
    </subcellularLocation>
</comment>
<dbReference type="STRING" id="1291764.GCA_001311235_02163"/>
<keyword evidence="5" id="KW-0406">Ion transport</keyword>
<dbReference type="InterPro" id="IPR001807">
    <property type="entry name" value="ClC"/>
</dbReference>